<proteinExistence type="predicted"/>
<evidence type="ECO:0000313" key="2">
    <source>
        <dbReference type="Proteomes" id="UP001166093"/>
    </source>
</evidence>
<evidence type="ECO:0000313" key="1">
    <source>
        <dbReference type="EMBL" id="MBN3280267.1"/>
    </source>
</evidence>
<organism evidence="1 2">
    <name type="scientific">Polyodon spathula</name>
    <name type="common">North American paddlefish</name>
    <name type="synonym">Squalus spathula</name>
    <dbReference type="NCBI Taxonomy" id="7913"/>
    <lineage>
        <taxon>Eukaryota</taxon>
        <taxon>Metazoa</taxon>
        <taxon>Chordata</taxon>
        <taxon>Craniata</taxon>
        <taxon>Vertebrata</taxon>
        <taxon>Euteleostomi</taxon>
        <taxon>Actinopterygii</taxon>
        <taxon>Chondrostei</taxon>
        <taxon>Acipenseriformes</taxon>
        <taxon>Polyodontidae</taxon>
        <taxon>Polyodon</taxon>
    </lineage>
</organism>
<dbReference type="Proteomes" id="UP001166093">
    <property type="component" value="Unassembled WGS sequence"/>
</dbReference>
<name>A0ABS2Y223_POLSP</name>
<dbReference type="EMBL" id="JAAWVQ010097423">
    <property type="protein sequence ID" value="MBN3280267.1"/>
    <property type="molecule type" value="Genomic_DNA"/>
</dbReference>
<feature type="non-terminal residue" evidence="1">
    <location>
        <position position="1"/>
    </location>
</feature>
<feature type="non-terminal residue" evidence="1">
    <location>
        <position position="101"/>
    </location>
</feature>
<protein>
    <submittedName>
        <fullName evidence="1">DUS3 phosphatase</fullName>
    </submittedName>
</protein>
<comment type="caution">
    <text evidence="1">The sequence shown here is derived from an EMBL/GenBank/DDBJ whole genome shotgun (WGS) entry which is preliminary data.</text>
</comment>
<sequence length="101" mass="11412">MKKNYSPAKAPAEASMSEYEISVQELNDLLSNASGFYSLPTQHCNEVFPRIYVGNADTRWIFLLSYLSDIFERLNSLNVSLQGRDANVFIANDRIAAFIKT</sequence>
<reference evidence="1" key="1">
    <citation type="journal article" date="2021" name="Cell">
        <title>Tracing the genetic footprints of vertebrate landing in non-teleost ray-finned fishes.</title>
        <authorList>
            <person name="Bi X."/>
            <person name="Wang K."/>
            <person name="Yang L."/>
            <person name="Pan H."/>
            <person name="Jiang H."/>
            <person name="Wei Q."/>
            <person name="Fang M."/>
            <person name="Yu H."/>
            <person name="Zhu C."/>
            <person name="Cai Y."/>
            <person name="He Y."/>
            <person name="Gan X."/>
            <person name="Zeng H."/>
            <person name="Yu D."/>
            <person name="Zhu Y."/>
            <person name="Jiang H."/>
            <person name="Qiu Q."/>
            <person name="Yang H."/>
            <person name="Zhang Y.E."/>
            <person name="Wang W."/>
            <person name="Zhu M."/>
            <person name="He S."/>
            <person name="Zhang G."/>
        </authorList>
    </citation>
    <scope>NUCLEOTIDE SEQUENCE</scope>
    <source>
        <strain evidence="1">Pddl_001</strain>
    </source>
</reference>
<keyword evidence="2" id="KW-1185">Reference proteome</keyword>
<accession>A0ABS2Y223</accession>
<gene>
    <name evidence="1" type="primary">Dusp3_1</name>
    <name evidence="1" type="ORF">GTO93_0000602</name>
</gene>